<dbReference type="PANTHER" id="PTHR45570">
    <property type="entry name" value="CARBOXYLIC ESTER HYDROLASE"/>
    <property type="match status" value="1"/>
</dbReference>
<gene>
    <name evidence="6" type="ORF">BGZ70_008766</name>
</gene>
<accession>A0A9P6J4Y0</accession>
<proteinExistence type="inferred from homology"/>
<dbReference type="EC" id="3.1.1.-" evidence="4"/>
<dbReference type="InterPro" id="IPR002168">
    <property type="entry name" value="Lipase_GDXG_HIS_AS"/>
</dbReference>
<keyword evidence="7" id="KW-1185">Reference proteome</keyword>
<evidence type="ECO:0000313" key="6">
    <source>
        <dbReference type="EMBL" id="KAF9959729.1"/>
    </source>
</evidence>
<reference evidence="6" key="1">
    <citation type="journal article" date="2020" name="Fungal Divers.">
        <title>Resolving the Mortierellaceae phylogeny through synthesis of multi-gene phylogenetics and phylogenomics.</title>
        <authorList>
            <person name="Vandepol N."/>
            <person name="Liber J."/>
            <person name="Desiro A."/>
            <person name="Na H."/>
            <person name="Kennedy M."/>
            <person name="Barry K."/>
            <person name="Grigoriev I.V."/>
            <person name="Miller A.N."/>
            <person name="O'Donnell K."/>
            <person name="Stajich J.E."/>
            <person name="Bonito G."/>
        </authorList>
    </citation>
    <scope>NUCLEOTIDE SEQUENCE</scope>
    <source>
        <strain evidence="6">CK1249</strain>
    </source>
</reference>
<dbReference type="InterPro" id="IPR019826">
    <property type="entry name" value="Carboxylesterase_B_AS"/>
</dbReference>
<dbReference type="OrthoDB" id="408631at2759"/>
<dbReference type="PROSITE" id="PS00122">
    <property type="entry name" value="CARBOXYLESTERASE_B_1"/>
    <property type="match status" value="1"/>
</dbReference>
<feature type="domain" description="Carboxylesterase type B" evidence="5">
    <location>
        <begin position="1"/>
        <end position="426"/>
    </location>
</feature>
<comment type="similarity">
    <text evidence="1 4">Belongs to the type-B carboxylesterase/lipase family.</text>
</comment>
<evidence type="ECO:0000259" key="5">
    <source>
        <dbReference type="Pfam" id="PF00135"/>
    </source>
</evidence>
<evidence type="ECO:0000256" key="2">
    <source>
        <dbReference type="ARBA" id="ARBA00010515"/>
    </source>
</evidence>
<dbReference type="InterPro" id="IPR029058">
    <property type="entry name" value="AB_hydrolase_fold"/>
</dbReference>
<keyword evidence="3 4" id="KW-0378">Hydrolase</keyword>
<evidence type="ECO:0000256" key="3">
    <source>
        <dbReference type="ARBA" id="ARBA00022801"/>
    </source>
</evidence>
<sequence>MVWLHGGGYSTGSASAPMYEPGNLVSRGGVVVVTLNYRLGIFGQFEFEPAIPRSKAPGNLATHDQIAALQWVRDNIASFGGDPGRVTIFGESAGGYSVRALLSAPSAFELYRNVISQSDPVQSPFSSPKFSSGNLGNFTMLALGCQPWDLVCAQNKTVSEIVHAEDQAIPRALNLSENEWIINSGVYRPTVDLSLIPADFAQLVISGRYNKKANILWGTTRDEYAFFIPYMFPDPIPVENAEATLHAVFKDNRTQSLLRSPYYKIDSSENDTVRAQVSRAITDYLFGCGLQVMSRGVSAQNSTAYAYRMDHGRNLANAFGGVVAEFNRGRVSHADDLAPTFGSGDLAPGVEQTGDDARFSRQIIDRWSTFAWTGNPNPKKGQLGLACSNPDVMNVQWPPYSSSNPVFALRVQNSTVESDADTARCDWIAENIQYDYQVHGPGGGFVPLYPDPRKSRS</sequence>
<protein>
    <recommendedName>
        <fullName evidence="4">Carboxylic ester hydrolase</fullName>
        <ecNumber evidence="4">3.1.1.-</ecNumber>
    </recommendedName>
</protein>
<dbReference type="InterPro" id="IPR002018">
    <property type="entry name" value="CarbesteraseB"/>
</dbReference>
<evidence type="ECO:0000313" key="7">
    <source>
        <dbReference type="Proteomes" id="UP000738359"/>
    </source>
</evidence>
<comment type="similarity">
    <text evidence="2">Belongs to the 'GDXG' lipolytic enzyme family.</text>
</comment>
<dbReference type="PROSITE" id="PS01173">
    <property type="entry name" value="LIPASE_GDXG_HIS"/>
    <property type="match status" value="1"/>
</dbReference>
<dbReference type="Pfam" id="PF00135">
    <property type="entry name" value="COesterase"/>
    <property type="match status" value="1"/>
</dbReference>
<evidence type="ECO:0000256" key="4">
    <source>
        <dbReference type="RuleBase" id="RU361235"/>
    </source>
</evidence>
<comment type="caution">
    <text evidence="6">The sequence shown here is derived from an EMBL/GenBank/DDBJ whole genome shotgun (WGS) entry which is preliminary data.</text>
</comment>
<dbReference type="Gene3D" id="3.40.50.1820">
    <property type="entry name" value="alpha/beta hydrolase"/>
    <property type="match status" value="1"/>
</dbReference>
<dbReference type="PANTHER" id="PTHR45570:SF2">
    <property type="entry name" value="ACETYLCHOLINESTERASE 1-LIKE"/>
    <property type="match status" value="1"/>
</dbReference>
<dbReference type="Proteomes" id="UP000738359">
    <property type="component" value="Unassembled WGS sequence"/>
</dbReference>
<organism evidence="6 7">
    <name type="scientific">Mortierella alpina</name>
    <name type="common">Oleaginous fungus</name>
    <name type="synonym">Mortierella renispora</name>
    <dbReference type="NCBI Taxonomy" id="64518"/>
    <lineage>
        <taxon>Eukaryota</taxon>
        <taxon>Fungi</taxon>
        <taxon>Fungi incertae sedis</taxon>
        <taxon>Mucoromycota</taxon>
        <taxon>Mortierellomycotina</taxon>
        <taxon>Mortierellomycetes</taxon>
        <taxon>Mortierellales</taxon>
        <taxon>Mortierellaceae</taxon>
        <taxon>Mortierella</taxon>
    </lineage>
</organism>
<dbReference type="EMBL" id="JAAAHY010000659">
    <property type="protein sequence ID" value="KAF9959729.1"/>
    <property type="molecule type" value="Genomic_DNA"/>
</dbReference>
<dbReference type="AlphaFoldDB" id="A0A9P6J4Y0"/>
<name>A0A9P6J4Y0_MORAP</name>
<dbReference type="SUPFAM" id="SSF53474">
    <property type="entry name" value="alpha/beta-Hydrolases"/>
    <property type="match status" value="1"/>
</dbReference>
<evidence type="ECO:0000256" key="1">
    <source>
        <dbReference type="ARBA" id="ARBA00005964"/>
    </source>
</evidence>
<dbReference type="GO" id="GO:0016787">
    <property type="term" value="F:hydrolase activity"/>
    <property type="evidence" value="ECO:0007669"/>
    <property type="project" value="UniProtKB-KW"/>
</dbReference>